<keyword evidence="2" id="KW-0378">Hydrolase</keyword>
<dbReference type="EMBL" id="SMMG02000006">
    <property type="protein sequence ID" value="KAA3470188.1"/>
    <property type="molecule type" value="Genomic_DNA"/>
</dbReference>
<reference evidence="2" key="1">
    <citation type="submission" date="2019-08" db="EMBL/GenBank/DDBJ databases">
        <authorList>
            <person name="Liu F."/>
        </authorList>
    </citation>
    <scope>NUCLEOTIDE SEQUENCE [LARGE SCALE GENOMIC DNA]</scope>
    <source>
        <strain evidence="2">PA1801</strain>
        <tissue evidence="2">Leaf</tissue>
    </source>
</reference>
<organism evidence="2 3">
    <name type="scientific">Gossypium australe</name>
    <dbReference type="NCBI Taxonomy" id="47621"/>
    <lineage>
        <taxon>Eukaryota</taxon>
        <taxon>Viridiplantae</taxon>
        <taxon>Streptophyta</taxon>
        <taxon>Embryophyta</taxon>
        <taxon>Tracheophyta</taxon>
        <taxon>Spermatophyta</taxon>
        <taxon>Magnoliopsida</taxon>
        <taxon>eudicotyledons</taxon>
        <taxon>Gunneridae</taxon>
        <taxon>Pentapetalae</taxon>
        <taxon>rosids</taxon>
        <taxon>malvids</taxon>
        <taxon>Malvales</taxon>
        <taxon>Malvaceae</taxon>
        <taxon>Malvoideae</taxon>
        <taxon>Gossypium</taxon>
    </lineage>
</organism>
<dbReference type="SUPFAM" id="SSF50630">
    <property type="entry name" value="Acid proteases"/>
    <property type="match status" value="1"/>
</dbReference>
<sequence length="305" mass="33260">MRDQLERVLQLLLISYSLVRIMGDFTRRTGGCFRCGSKDHRFRDRARPPAHTQGVRNDFAQPARGAQQPPRGRGLGRGGNGVGPGQDAPGRGTGNRGNAEAGQPGLVYTARRRGEGDAPDVITGTFFISDAPVTALIDIGSTHSYVAYAVSGNLNIRSEIAARETTIISPLGQSVIVNKLFRDVPLEIQGEIFVADLMELPFGEFDLILGMDWLVKHRANLDCVTKQMIIRTSGDKEVMMIGERRNYLSNVVSTLKAEKLVQKGCGAFLAFISALDAKELSVESVRTVKEFSDVFPEELSGLPPD</sequence>
<feature type="compositionally biased region" description="Basic and acidic residues" evidence="1">
    <location>
        <begin position="37"/>
        <end position="47"/>
    </location>
</feature>
<protein>
    <submittedName>
        <fullName evidence="2">Protease</fullName>
    </submittedName>
</protein>
<dbReference type="AlphaFoldDB" id="A0A5B6VM87"/>
<accession>A0A5B6VM87</accession>
<dbReference type="OrthoDB" id="1300414at2759"/>
<feature type="compositionally biased region" description="Low complexity" evidence="1">
    <location>
        <begin position="60"/>
        <end position="72"/>
    </location>
</feature>
<dbReference type="InterPro" id="IPR032567">
    <property type="entry name" value="RTL1-rel"/>
</dbReference>
<dbReference type="PANTHER" id="PTHR15503">
    <property type="entry name" value="LDOC1 RELATED"/>
    <property type="match status" value="1"/>
</dbReference>
<dbReference type="GO" id="GO:0008233">
    <property type="term" value="F:peptidase activity"/>
    <property type="evidence" value="ECO:0007669"/>
    <property type="project" value="UniProtKB-KW"/>
</dbReference>
<dbReference type="InterPro" id="IPR021109">
    <property type="entry name" value="Peptidase_aspartic_dom_sf"/>
</dbReference>
<dbReference type="Pfam" id="PF08284">
    <property type="entry name" value="RVP_2"/>
    <property type="match status" value="1"/>
</dbReference>
<dbReference type="PANTHER" id="PTHR15503:SF45">
    <property type="entry name" value="RNA-DIRECTED DNA POLYMERASE HOMOLOG"/>
    <property type="match status" value="1"/>
</dbReference>
<evidence type="ECO:0000313" key="3">
    <source>
        <dbReference type="Proteomes" id="UP000325315"/>
    </source>
</evidence>
<evidence type="ECO:0000256" key="1">
    <source>
        <dbReference type="SAM" id="MobiDB-lite"/>
    </source>
</evidence>
<keyword evidence="2" id="KW-0645">Protease</keyword>
<dbReference type="GO" id="GO:0006508">
    <property type="term" value="P:proteolysis"/>
    <property type="evidence" value="ECO:0007669"/>
    <property type="project" value="UniProtKB-KW"/>
</dbReference>
<evidence type="ECO:0000313" key="2">
    <source>
        <dbReference type="EMBL" id="KAA3470188.1"/>
    </source>
</evidence>
<dbReference type="CDD" id="cd00303">
    <property type="entry name" value="retropepsin_like"/>
    <property type="match status" value="1"/>
</dbReference>
<dbReference type="Proteomes" id="UP000325315">
    <property type="component" value="Unassembled WGS sequence"/>
</dbReference>
<proteinExistence type="predicted"/>
<keyword evidence="3" id="KW-1185">Reference proteome</keyword>
<feature type="region of interest" description="Disordered" evidence="1">
    <location>
        <begin position="37"/>
        <end position="104"/>
    </location>
</feature>
<comment type="caution">
    <text evidence="2">The sequence shown here is derived from an EMBL/GenBank/DDBJ whole genome shotgun (WGS) entry which is preliminary data.</text>
</comment>
<gene>
    <name evidence="2" type="ORF">EPI10_015917</name>
</gene>
<feature type="compositionally biased region" description="Gly residues" evidence="1">
    <location>
        <begin position="73"/>
        <end position="84"/>
    </location>
</feature>
<dbReference type="Gene3D" id="2.40.70.10">
    <property type="entry name" value="Acid Proteases"/>
    <property type="match status" value="1"/>
</dbReference>
<name>A0A5B6VM87_9ROSI</name>